<accession>A0ABR0PZS2</accession>
<dbReference type="PANTHER" id="PTHR46890">
    <property type="entry name" value="NON-LTR RETROLELEMENT REVERSE TRANSCRIPTASE-LIKE PROTEIN-RELATED"/>
    <property type="match status" value="1"/>
</dbReference>
<reference evidence="2 3" key="1">
    <citation type="submission" date="2023-03" db="EMBL/GenBank/DDBJ databases">
        <title>WGS of Gossypium arboreum.</title>
        <authorList>
            <person name="Yu D."/>
        </authorList>
    </citation>
    <scope>NUCLEOTIDE SEQUENCE [LARGE SCALE GENOMIC DNA]</scope>
    <source>
        <tissue evidence="2">Leaf</tissue>
    </source>
</reference>
<dbReference type="InterPro" id="IPR052343">
    <property type="entry name" value="Retrotransposon-Effector_Assoc"/>
</dbReference>
<gene>
    <name evidence="2" type="ORF">PVK06_016330</name>
</gene>
<protein>
    <recommendedName>
        <fullName evidence="1">Reverse transcriptase domain-containing protein</fullName>
    </recommendedName>
</protein>
<dbReference type="InterPro" id="IPR026960">
    <property type="entry name" value="RVT-Znf"/>
</dbReference>
<feature type="domain" description="Reverse transcriptase" evidence="1">
    <location>
        <begin position="1"/>
        <end position="164"/>
    </location>
</feature>
<proteinExistence type="predicted"/>
<evidence type="ECO:0000313" key="2">
    <source>
        <dbReference type="EMBL" id="KAK5832528.1"/>
    </source>
</evidence>
<dbReference type="Pfam" id="PF13966">
    <property type="entry name" value="zf-RVT"/>
    <property type="match status" value="1"/>
</dbReference>
<dbReference type="Pfam" id="PF00078">
    <property type="entry name" value="RVT_1"/>
    <property type="match status" value="1"/>
</dbReference>
<dbReference type="InterPro" id="IPR000477">
    <property type="entry name" value="RT_dom"/>
</dbReference>
<evidence type="ECO:0000313" key="3">
    <source>
        <dbReference type="Proteomes" id="UP001358586"/>
    </source>
</evidence>
<name>A0ABR0PZS2_GOSAR</name>
<dbReference type="EMBL" id="JARKNE010000005">
    <property type="protein sequence ID" value="KAK5832528.1"/>
    <property type="molecule type" value="Genomic_DNA"/>
</dbReference>
<keyword evidence="3" id="KW-1185">Reference proteome</keyword>
<dbReference type="PROSITE" id="PS50878">
    <property type="entry name" value="RT_POL"/>
    <property type="match status" value="1"/>
</dbReference>
<organism evidence="2 3">
    <name type="scientific">Gossypium arboreum</name>
    <name type="common">Tree cotton</name>
    <name type="synonym">Gossypium nanking</name>
    <dbReference type="NCBI Taxonomy" id="29729"/>
    <lineage>
        <taxon>Eukaryota</taxon>
        <taxon>Viridiplantae</taxon>
        <taxon>Streptophyta</taxon>
        <taxon>Embryophyta</taxon>
        <taxon>Tracheophyta</taxon>
        <taxon>Spermatophyta</taxon>
        <taxon>Magnoliopsida</taxon>
        <taxon>eudicotyledons</taxon>
        <taxon>Gunneridae</taxon>
        <taxon>Pentapetalae</taxon>
        <taxon>rosids</taxon>
        <taxon>malvids</taxon>
        <taxon>Malvales</taxon>
        <taxon>Malvaceae</taxon>
        <taxon>Malvoideae</taxon>
        <taxon>Gossypium</taxon>
    </lineage>
</organism>
<evidence type="ECO:0000259" key="1">
    <source>
        <dbReference type="PROSITE" id="PS50878"/>
    </source>
</evidence>
<dbReference type="Proteomes" id="UP001358586">
    <property type="component" value="Chromosome 5"/>
</dbReference>
<comment type="caution">
    <text evidence="2">The sequence shown here is derived from an EMBL/GenBank/DDBJ whole genome shotgun (WGS) entry which is preliminary data.</text>
</comment>
<dbReference type="PANTHER" id="PTHR46890:SF48">
    <property type="entry name" value="RNA-DIRECTED DNA POLYMERASE"/>
    <property type="match status" value="1"/>
</dbReference>
<sequence>MKLDMSKAYDRVEWPFVEEIIKKLGFDLEWVVSLMKCVKTVSYKVGLNGYIGEKIYPSRGLRQGDPLSPFLFLFYGEGLSSLMKLAMQRKTIRGVKARNSPLLTWKSVWSAKGSLEKGLFWRVGKGDSISVWKDLWANIARRNMKIPLARPVYDDFQVWRGEPSVWKNSWDFIPTFSNLKLKRVAIDDRCPKCQHNGEDSNHVFRQCPTTIEVWRNTLIYERKNTTGRDISKKIYSYILELKGIEEKKLILEEGRKTEHDEQRMSVAIYFDVAFDQQFFNSASGLIVRDVGGNILASKSVLHSDVASPFAAEAHAAKEALKKGEEQYLEGDIPSSVRFAIEKKRLGIAN</sequence>